<dbReference type="Proteomes" id="UP001500729">
    <property type="component" value="Unassembled WGS sequence"/>
</dbReference>
<organism evidence="1 2">
    <name type="scientific">Saccharopolyspora erythraea</name>
    <name type="common">Streptomyces erythraeus</name>
    <dbReference type="NCBI Taxonomy" id="1836"/>
    <lineage>
        <taxon>Bacteria</taxon>
        <taxon>Bacillati</taxon>
        <taxon>Actinomycetota</taxon>
        <taxon>Actinomycetes</taxon>
        <taxon>Pseudonocardiales</taxon>
        <taxon>Pseudonocardiaceae</taxon>
        <taxon>Saccharopolyspora</taxon>
    </lineage>
</organism>
<accession>A0ABN1CPD4</accession>
<evidence type="ECO:0000313" key="1">
    <source>
        <dbReference type="EMBL" id="GAA0523064.1"/>
    </source>
</evidence>
<comment type="caution">
    <text evidence="1">The sequence shown here is derived from an EMBL/GenBank/DDBJ whole genome shotgun (WGS) entry which is preliminary data.</text>
</comment>
<dbReference type="Pfam" id="PF12079">
    <property type="entry name" value="DUF3558"/>
    <property type="match status" value="1"/>
</dbReference>
<protein>
    <recommendedName>
        <fullName evidence="3">Lipoprotein</fullName>
    </recommendedName>
</protein>
<evidence type="ECO:0008006" key="3">
    <source>
        <dbReference type="Google" id="ProtNLM"/>
    </source>
</evidence>
<keyword evidence="2" id="KW-1185">Reference proteome</keyword>
<dbReference type="InterPro" id="IPR024520">
    <property type="entry name" value="DUF3558"/>
</dbReference>
<sequence>MANFDPCTALSAEQLQAQGVEAPGAPVDQGVGEVGCDFDSEDLVLTLLKADGRDLSYWEGRRNNFDKFENNQVASRRGISGVAAGGMGQGVCRQIVEAGGGSVIAQVTYSSDQIQGNDPCAKALEIAQQIEPKLPK</sequence>
<name>A0ABN1CPD4_SACER</name>
<gene>
    <name evidence="1" type="ORF">GCM10009533_22850</name>
</gene>
<proteinExistence type="predicted"/>
<reference evidence="1 2" key="1">
    <citation type="journal article" date="2019" name="Int. J. Syst. Evol. Microbiol.">
        <title>The Global Catalogue of Microorganisms (GCM) 10K type strain sequencing project: providing services to taxonomists for standard genome sequencing and annotation.</title>
        <authorList>
            <consortium name="The Broad Institute Genomics Platform"/>
            <consortium name="The Broad Institute Genome Sequencing Center for Infectious Disease"/>
            <person name="Wu L."/>
            <person name="Ma J."/>
        </authorList>
    </citation>
    <scope>NUCLEOTIDE SEQUENCE [LARGE SCALE GENOMIC DNA]</scope>
    <source>
        <strain evidence="1 2">JCM 10303</strain>
    </source>
</reference>
<evidence type="ECO:0000313" key="2">
    <source>
        <dbReference type="Proteomes" id="UP001500729"/>
    </source>
</evidence>
<dbReference type="EMBL" id="BAAAGS010000012">
    <property type="protein sequence ID" value="GAA0523064.1"/>
    <property type="molecule type" value="Genomic_DNA"/>
</dbReference>